<feature type="region of interest" description="Disordered" evidence="1">
    <location>
        <begin position="50"/>
        <end position="111"/>
    </location>
</feature>
<feature type="region of interest" description="Disordered" evidence="1">
    <location>
        <begin position="1"/>
        <end position="24"/>
    </location>
</feature>
<dbReference type="AlphaFoldDB" id="A0AAV7TMJ6"/>
<reference evidence="2" key="1">
    <citation type="journal article" date="2022" name="bioRxiv">
        <title>Sequencing and chromosome-scale assembly of the giantPleurodeles waltlgenome.</title>
        <authorList>
            <person name="Brown T."/>
            <person name="Elewa A."/>
            <person name="Iarovenko S."/>
            <person name="Subramanian E."/>
            <person name="Araus A.J."/>
            <person name="Petzold A."/>
            <person name="Susuki M."/>
            <person name="Suzuki K.-i.T."/>
            <person name="Hayashi T."/>
            <person name="Toyoda A."/>
            <person name="Oliveira C."/>
            <person name="Osipova E."/>
            <person name="Leigh N.D."/>
            <person name="Simon A."/>
            <person name="Yun M.H."/>
        </authorList>
    </citation>
    <scope>NUCLEOTIDE SEQUENCE</scope>
    <source>
        <strain evidence="2">20211129_DDA</strain>
        <tissue evidence="2">Liver</tissue>
    </source>
</reference>
<feature type="compositionally biased region" description="Polar residues" evidence="1">
    <location>
        <begin position="1"/>
        <end position="11"/>
    </location>
</feature>
<feature type="region of interest" description="Disordered" evidence="1">
    <location>
        <begin position="127"/>
        <end position="157"/>
    </location>
</feature>
<comment type="caution">
    <text evidence="2">The sequence shown here is derived from an EMBL/GenBank/DDBJ whole genome shotgun (WGS) entry which is preliminary data.</text>
</comment>
<keyword evidence="3" id="KW-1185">Reference proteome</keyword>
<name>A0AAV7TMJ6_PLEWA</name>
<dbReference type="Proteomes" id="UP001066276">
    <property type="component" value="Chromosome 3_2"/>
</dbReference>
<dbReference type="EMBL" id="JANPWB010000006">
    <property type="protein sequence ID" value="KAJ1176978.1"/>
    <property type="molecule type" value="Genomic_DNA"/>
</dbReference>
<feature type="compositionally biased region" description="Basic and acidic residues" evidence="1">
    <location>
        <begin position="53"/>
        <end position="103"/>
    </location>
</feature>
<evidence type="ECO:0000313" key="2">
    <source>
        <dbReference type="EMBL" id="KAJ1176978.1"/>
    </source>
</evidence>
<organism evidence="2 3">
    <name type="scientific">Pleurodeles waltl</name>
    <name type="common">Iberian ribbed newt</name>
    <dbReference type="NCBI Taxonomy" id="8319"/>
    <lineage>
        <taxon>Eukaryota</taxon>
        <taxon>Metazoa</taxon>
        <taxon>Chordata</taxon>
        <taxon>Craniata</taxon>
        <taxon>Vertebrata</taxon>
        <taxon>Euteleostomi</taxon>
        <taxon>Amphibia</taxon>
        <taxon>Batrachia</taxon>
        <taxon>Caudata</taxon>
        <taxon>Salamandroidea</taxon>
        <taxon>Salamandridae</taxon>
        <taxon>Pleurodelinae</taxon>
        <taxon>Pleurodeles</taxon>
    </lineage>
</organism>
<evidence type="ECO:0000313" key="3">
    <source>
        <dbReference type="Proteomes" id="UP001066276"/>
    </source>
</evidence>
<accession>A0AAV7TMJ6</accession>
<evidence type="ECO:0000256" key="1">
    <source>
        <dbReference type="SAM" id="MobiDB-lite"/>
    </source>
</evidence>
<protein>
    <submittedName>
        <fullName evidence="2">Uncharacterized protein</fullName>
    </submittedName>
</protein>
<gene>
    <name evidence="2" type="ORF">NDU88_002245</name>
</gene>
<feature type="compositionally biased region" description="Basic and acidic residues" evidence="1">
    <location>
        <begin position="138"/>
        <end position="157"/>
    </location>
</feature>
<sequence length="157" mass="17468">MAPKLSGTQMTGFPYPYLDNRRKRTRSPYLGTRISWFPYGIETKNRLRMHGALGKEDAKEEGAEHGGGAEKRADHAQEEEQKEASPGDNPKGLEDPEEPERRHVPGGTWLSQVRSYLKDSFRLMKGREEAVGGEEGGGEGRGKGDKKGRGKDFKRGP</sequence>
<proteinExistence type="predicted"/>